<dbReference type="EMBL" id="JAVHJS010000022">
    <property type="protein sequence ID" value="KAK2821344.1"/>
    <property type="molecule type" value="Genomic_DNA"/>
</dbReference>
<feature type="region of interest" description="Disordered" evidence="1">
    <location>
        <begin position="113"/>
        <end position="138"/>
    </location>
</feature>
<keyword evidence="2" id="KW-1133">Transmembrane helix</keyword>
<feature type="compositionally biased region" description="Basic and acidic residues" evidence="1">
    <location>
        <begin position="175"/>
        <end position="185"/>
    </location>
</feature>
<evidence type="ECO:0000256" key="1">
    <source>
        <dbReference type="SAM" id="MobiDB-lite"/>
    </source>
</evidence>
<comment type="caution">
    <text evidence="3">The sequence shown here is derived from an EMBL/GenBank/DDBJ whole genome shotgun (WGS) entry which is preliminary data.</text>
</comment>
<reference evidence="3" key="1">
    <citation type="submission" date="2023-08" db="EMBL/GenBank/DDBJ databases">
        <title>Pelteobagrus vachellii genome.</title>
        <authorList>
            <person name="Liu H."/>
        </authorList>
    </citation>
    <scope>NUCLEOTIDE SEQUENCE</scope>
    <source>
        <strain evidence="3">PRFRI_2022a</strain>
        <tissue evidence="3">Muscle</tissue>
    </source>
</reference>
<feature type="transmembrane region" description="Helical" evidence="2">
    <location>
        <begin position="41"/>
        <end position="62"/>
    </location>
</feature>
<evidence type="ECO:0000313" key="4">
    <source>
        <dbReference type="Proteomes" id="UP001187315"/>
    </source>
</evidence>
<name>A0AA88IVF4_TACVA</name>
<sequence length="241" mass="27080">MSVSFNGTNISKTTSQMNVMNDSNGEGARQGNHGNMFYTVPLLYCVICLLTLIMVLLLIILLKNYCKNCTVNKPESSIEGGTFRMSDIGHNPDLENPTNNIVNDLNNLQSYTACSDDSSSTSSDSLSPPYEDKHDNNNQHYMSLKTSLQNPEYENVLEGKSTRTLNCENKKAKKSRDYVNIEEQKNMPLTQGRKSKCERQQGDEEESQTSSESSSDESEEDSVNYTMVVFKEPPNVVQRKQ</sequence>
<proteinExistence type="predicted"/>
<evidence type="ECO:0000256" key="2">
    <source>
        <dbReference type="SAM" id="Phobius"/>
    </source>
</evidence>
<gene>
    <name evidence="3" type="ORF">Q7C36_020687</name>
</gene>
<dbReference type="AlphaFoldDB" id="A0AA88IVF4"/>
<keyword evidence="2" id="KW-0472">Membrane</keyword>
<feature type="region of interest" description="Disordered" evidence="1">
    <location>
        <begin position="167"/>
        <end position="241"/>
    </location>
</feature>
<organism evidence="3 4">
    <name type="scientific">Tachysurus vachellii</name>
    <name type="common">Darkbarbel catfish</name>
    <name type="synonym">Pelteobagrus vachellii</name>
    <dbReference type="NCBI Taxonomy" id="175792"/>
    <lineage>
        <taxon>Eukaryota</taxon>
        <taxon>Metazoa</taxon>
        <taxon>Chordata</taxon>
        <taxon>Craniata</taxon>
        <taxon>Vertebrata</taxon>
        <taxon>Euteleostomi</taxon>
        <taxon>Actinopterygii</taxon>
        <taxon>Neopterygii</taxon>
        <taxon>Teleostei</taxon>
        <taxon>Ostariophysi</taxon>
        <taxon>Siluriformes</taxon>
        <taxon>Bagridae</taxon>
        <taxon>Tachysurus</taxon>
    </lineage>
</organism>
<keyword evidence="4" id="KW-1185">Reference proteome</keyword>
<evidence type="ECO:0000313" key="3">
    <source>
        <dbReference type="EMBL" id="KAK2821344.1"/>
    </source>
</evidence>
<dbReference type="Proteomes" id="UP001187315">
    <property type="component" value="Unassembled WGS sequence"/>
</dbReference>
<feature type="compositionally biased region" description="Low complexity" evidence="1">
    <location>
        <begin position="115"/>
        <end position="127"/>
    </location>
</feature>
<keyword evidence="2" id="KW-0812">Transmembrane</keyword>
<accession>A0AA88IVF4</accession>
<protein>
    <submittedName>
        <fullName evidence="3">Uncharacterized protein</fullName>
    </submittedName>
</protein>